<sequence length="659" mass="75308">MHSYPISPCVLSTNNRRRNHSRGIRRAPLIAESNSSSHAMEYSTSSNNNQDMSRENAKRKPTAVMKKFNLIIRQRPDLDRFKPANGKIFDSLLASPYDSNTDDLDHPTMIEPTNAKKREPDTPKLSSSKKPKSVLESPQIKIESKPKISPRKKSPSKPQKKKPCRPPIKNKDQSPDTDQEDDMDDIITLPQISPKSKPPPKSQKKKSSRSSTKDKDQSPDPDEDEDIDDIALSDYSEPETKLRAREPAGQRRKFAGLRKARKMITKKKALTKEINSRRIVPDSDIEIEGDKNASDSNDKDSDDEDSQDSKSTTEGSGSGSEESSEIDEENFIVNDMSTEAEKKQVKRRIDLHMPHQFRVSKQDDMSHFKVACQFSPPIPTTTTPSGKLMMHFLRLCLSRRNRQATNTPEFNESCKHLDELFHAQAIITLEYVQPPTVTSSWTVEFRRELNIRPYITSHDYRHSSKGCGACHNQTKISKNFLRLTVSLGKPYSPSTLNPEQQEKKSDDSDSNSDVNCGEDDDDDESSDSGPPIEQDKQHKFKLQLIKITPKYTTVISGENCAERALEYHYFKHWKLYLMKKLRDLIEPLRDEESKKKRYKPTSRIPPTDTLKALKREGWEIFKKLDDPASSPFNKSSLERLYQQCISRLNKAKKKFGLRG</sequence>
<organism evidence="3 4">
    <name type="scientific">Puccinia sorghi</name>
    <dbReference type="NCBI Taxonomy" id="27349"/>
    <lineage>
        <taxon>Eukaryota</taxon>
        <taxon>Fungi</taxon>
        <taxon>Dikarya</taxon>
        <taxon>Basidiomycota</taxon>
        <taxon>Pucciniomycotina</taxon>
        <taxon>Pucciniomycetes</taxon>
        <taxon>Pucciniales</taxon>
        <taxon>Pucciniaceae</taxon>
        <taxon>Puccinia</taxon>
    </lineage>
</organism>
<evidence type="ECO:0000313" key="4">
    <source>
        <dbReference type="Proteomes" id="UP000037035"/>
    </source>
</evidence>
<feature type="compositionally biased region" description="Basic residues" evidence="1">
    <location>
        <begin position="250"/>
        <end position="269"/>
    </location>
</feature>
<accession>A0A0L6VCV4</accession>
<dbReference type="STRING" id="27349.A0A0L6VCV4"/>
<comment type="caution">
    <text evidence="3">The sequence shown here is derived from an EMBL/GenBank/DDBJ whole genome shotgun (WGS) entry which is preliminary data.</text>
</comment>
<feature type="non-terminal residue" evidence="3">
    <location>
        <position position="1"/>
    </location>
</feature>
<reference evidence="3 4" key="1">
    <citation type="submission" date="2015-08" db="EMBL/GenBank/DDBJ databases">
        <title>Next Generation Sequencing and Analysis of the Genome of Puccinia sorghi L Schw, the Causal Agent of Maize Common Rust.</title>
        <authorList>
            <person name="Rochi L."/>
            <person name="Burguener G."/>
            <person name="Darino M."/>
            <person name="Turjanski A."/>
            <person name="Kreff E."/>
            <person name="Dieguez M.J."/>
            <person name="Sacco F."/>
        </authorList>
    </citation>
    <scope>NUCLEOTIDE SEQUENCE [LARGE SCALE GENOMIC DNA]</scope>
    <source>
        <strain evidence="3 4">RO10H11247</strain>
    </source>
</reference>
<feature type="compositionally biased region" description="Basic and acidic residues" evidence="1">
    <location>
        <begin position="288"/>
        <end position="299"/>
    </location>
</feature>
<keyword evidence="4" id="KW-1185">Reference proteome</keyword>
<protein>
    <recommendedName>
        <fullName evidence="2">DUF4211 domain-containing protein</fullName>
    </recommendedName>
</protein>
<feature type="compositionally biased region" description="Low complexity" evidence="1">
    <location>
        <begin position="309"/>
        <end position="321"/>
    </location>
</feature>
<evidence type="ECO:0000313" key="3">
    <source>
        <dbReference type="EMBL" id="KNZ58549.1"/>
    </source>
</evidence>
<proteinExistence type="predicted"/>
<feature type="compositionally biased region" description="Acidic residues" evidence="1">
    <location>
        <begin position="175"/>
        <end position="185"/>
    </location>
</feature>
<feature type="region of interest" description="Disordered" evidence="1">
    <location>
        <begin position="490"/>
        <end position="535"/>
    </location>
</feature>
<dbReference type="AlphaFoldDB" id="A0A0L6VCV4"/>
<feature type="compositionally biased region" description="Basic residues" evidence="1">
    <location>
        <begin position="148"/>
        <end position="164"/>
    </location>
</feature>
<dbReference type="InterPro" id="IPR025451">
    <property type="entry name" value="DUF4211"/>
</dbReference>
<feature type="region of interest" description="Disordered" evidence="1">
    <location>
        <begin position="92"/>
        <end position="339"/>
    </location>
</feature>
<feature type="compositionally biased region" description="Basic and acidic residues" evidence="1">
    <location>
        <begin position="270"/>
        <end position="281"/>
    </location>
</feature>
<dbReference type="OrthoDB" id="21499at2759"/>
<feature type="compositionally biased region" description="Basic and acidic residues" evidence="1">
    <location>
        <begin position="103"/>
        <end position="122"/>
    </location>
</feature>
<feature type="compositionally biased region" description="Polar residues" evidence="1">
    <location>
        <begin position="32"/>
        <end position="51"/>
    </location>
</feature>
<dbReference type="EMBL" id="LAVV01006737">
    <property type="protein sequence ID" value="KNZ58549.1"/>
    <property type="molecule type" value="Genomic_DNA"/>
</dbReference>
<name>A0A0L6VCV4_9BASI</name>
<feature type="compositionally biased region" description="Basic residues" evidence="1">
    <location>
        <begin position="15"/>
        <end position="25"/>
    </location>
</feature>
<dbReference type="Pfam" id="PF13926">
    <property type="entry name" value="DUF4211"/>
    <property type="match status" value="1"/>
</dbReference>
<feature type="compositionally biased region" description="Acidic residues" evidence="1">
    <location>
        <begin position="516"/>
        <end position="526"/>
    </location>
</feature>
<feature type="compositionally biased region" description="Acidic residues" evidence="1">
    <location>
        <begin position="219"/>
        <end position="231"/>
    </location>
</feature>
<feature type="compositionally biased region" description="Basic and acidic residues" evidence="1">
    <location>
        <begin position="238"/>
        <end position="249"/>
    </location>
</feature>
<dbReference type="VEuPathDB" id="FungiDB:VP01_190g2"/>
<feature type="region of interest" description="Disordered" evidence="1">
    <location>
        <begin position="1"/>
        <end position="61"/>
    </location>
</feature>
<feature type="domain" description="DUF4211" evidence="2">
    <location>
        <begin position="330"/>
        <end position="496"/>
    </location>
</feature>
<gene>
    <name evidence="3" type="ORF">VP01_190g2</name>
</gene>
<evidence type="ECO:0000259" key="2">
    <source>
        <dbReference type="Pfam" id="PF13926"/>
    </source>
</evidence>
<evidence type="ECO:0000256" key="1">
    <source>
        <dbReference type="SAM" id="MobiDB-lite"/>
    </source>
</evidence>
<dbReference type="Proteomes" id="UP000037035">
    <property type="component" value="Unassembled WGS sequence"/>
</dbReference>